<dbReference type="Proteomes" id="UP001066276">
    <property type="component" value="Chromosome 5"/>
</dbReference>
<comment type="caution">
    <text evidence="1">The sequence shown here is derived from an EMBL/GenBank/DDBJ whole genome shotgun (WGS) entry which is preliminary data.</text>
</comment>
<dbReference type="EMBL" id="JANPWB010000009">
    <property type="protein sequence ID" value="KAJ1149865.1"/>
    <property type="molecule type" value="Genomic_DNA"/>
</dbReference>
<dbReference type="AlphaFoldDB" id="A0AAV7RCK4"/>
<organism evidence="1 2">
    <name type="scientific">Pleurodeles waltl</name>
    <name type="common">Iberian ribbed newt</name>
    <dbReference type="NCBI Taxonomy" id="8319"/>
    <lineage>
        <taxon>Eukaryota</taxon>
        <taxon>Metazoa</taxon>
        <taxon>Chordata</taxon>
        <taxon>Craniata</taxon>
        <taxon>Vertebrata</taxon>
        <taxon>Euteleostomi</taxon>
        <taxon>Amphibia</taxon>
        <taxon>Batrachia</taxon>
        <taxon>Caudata</taxon>
        <taxon>Salamandroidea</taxon>
        <taxon>Salamandridae</taxon>
        <taxon>Pleurodelinae</taxon>
        <taxon>Pleurodeles</taxon>
    </lineage>
</organism>
<sequence length="67" mass="7244">GDLQVASSGSRGFSEEKGQARVDFPLGAGPGAMAGLVAADSWWQEIWKMLKRNHHCVSSWTHKSVSC</sequence>
<feature type="non-terminal residue" evidence="1">
    <location>
        <position position="67"/>
    </location>
</feature>
<protein>
    <submittedName>
        <fullName evidence="1">Uncharacterized protein</fullName>
    </submittedName>
</protein>
<feature type="non-terminal residue" evidence="1">
    <location>
        <position position="1"/>
    </location>
</feature>
<evidence type="ECO:0000313" key="2">
    <source>
        <dbReference type="Proteomes" id="UP001066276"/>
    </source>
</evidence>
<evidence type="ECO:0000313" key="1">
    <source>
        <dbReference type="EMBL" id="KAJ1149865.1"/>
    </source>
</evidence>
<gene>
    <name evidence="1" type="ORF">NDU88_002664</name>
</gene>
<keyword evidence="2" id="KW-1185">Reference proteome</keyword>
<reference evidence="1" key="1">
    <citation type="journal article" date="2022" name="bioRxiv">
        <title>Sequencing and chromosome-scale assembly of the giantPleurodeles waltlgenome.</title>
        <authorList>
            <person name="Brown T."/>
            <person name="Elewa A."/>
            <person name="Iarovenko S."/>
            <person name="Subramanian E."/>
            <person name="Araus A.J."/>
            <person name="Petzold A."/>
            <person name="Susuki M."/>
            <person name="Suzuki K.-i.T."/>
            <person name="Hayashi T."/>
            <person name="Toyoda A."/>
            <person name="Oliveira C."/>
            <person name="Osipova E."/>
            <person name="Leigh N.D."/>
            <person name="Simon A."/>
            <person name="Yun M.H."/>
        </authorList>
    </citation>
    <scope>NUCLEOTIDE SEQUENCE</scope>
    <source>
        <strain evidence="1">20211129_DDA</strain>
        <tissue evidence="1">Liver</tissue>
    </source>
</reference>
<accession>A0AAV7RCK4</accession>
<proteinExistence type="predicted"/>
<name>A0AAV7RCK4_PLEWA</name>